<dbReference type="Proteomes" id="UP000620327">
    <property type="component" value="Unassembled WGS sequence"/>
</dbReference>
<organism evidence="3 4">
    <name type="scientific">Dysosmobacter segnis</name>
    <dbReference type="NCBI Taxonomy" id="2763042"/>
    <lineage>
        <taxon>Bacteria</taxon>
        <taxon>Bacillati</taxon>
        <taxon>Bacillota</taxon>
        <taxon>Clostridia</taxon>
        <taxon>Eubacteriales</taxon>
        <taxon>Oscillospiraceae</taxon>
        <taxon>Dysosmobacter</taxon>
    </lineage>
</organism>
<keyword evidence="1" id="KW-0732">Signal</keyword>
<dbReference type="Gene3D" id="3.30.565.40">
    <property type="entry name" value="Fervidobacterium nodosum Rt17-B1 like"/>
    <property type="match status" value="1"/>
</dbReference>
<keyword evidence="4" id="KW-1185">Reference proteome</keyword>
<feature type="signal peptide" evidence="1">
    <location>
        <begin position="1"/>
        <end position="22"/>
    </location>
</feature>
<accession>A0A923MGS6</accession>
<comment type="caution">
    <text evidence="3">The sequence shown here is derived from an EMBL/GenBank/DDBJ whole genome shotgun (WGS) entry which is preliminary data.</text>
</comment>
<gene>
    <name evidence="3" type="ORF">H8Z83_03245</name>
</gene>
<dbReference type="EMBL" id="JACOQI010000002">
    <property type="protein sequence ID" value="MBC5769361.1"/>
    <property type="molecule type" value="Genomic_DNA"/>
</dbReference>
<dbReference type="Gene3D" id="3.90.640.20">
    <property type="entry name" value="Heat-shock cognate protein, ATPase"/>
    <property type="match status" value="1"/>
</dbReference>
<proteinExistence type="predicted"/>
<dbReference type="RefSeq" id="WP_187013733.1">
    <property type="nucleotide sequence ID" value="NZ_JACOQI010000002.1"/>
</dbReference>
<dbReference type="AlphaFoldDB" id="A0A923MGS6"/>
<dbReference type="InterPro" id="IPR037126">
    <property type="entry name" value="PdaC/RsiV-like_sf"/>
</dbReference>
<sequence length="294" mass="32745">MKKYLSLILALCLPALLGGCGAVPLPMPESPTPPPAADTEEITYEVSTDPYEQTVTAEDGTTLMVIDFQIPHLQAYANGALIEDPSTPAQEQAMDRVHTFNENFDQWRESNSSEENISFVKDLYRDMPEMFSEDHMAPLSEELTYTCYRTGTLISIAADYYSYLGGAHPNTVYFAWNYDLDSGMFLTISELAADPQTFTLAVADMIEVQAEEQIASTPELEGQSLSDVYWDNYRETLEKWSSDYAASFDADGLTVIFSAYELASYANGPQEFHFPYAALDSYWSDSGRAVLGLD</sequence>
<reference evidence="3" key="1">
    <citation type="submission" date="2020-08" db="EMBL/GenBank/DDBJ databases">
        <title>Genome public.</title>
        <authorList>
            <person name="Liu C."/>
            <person name="Sun Q."/>
        </authorList>
    </citation>
    <scope>NUCLEOTIDE SEQUENCE</scope>
    <source>
        <strain evidence="3">BX15</strain>
    </source>
</reference>
<evidence type="ECO:0000256" key="1">
    <source>
        <dbReference type="SAM" id="SignalP"/>
    </source>
</evidence>
<dbReference type="PROSITE" id="PS51257">
    <property type="entry name" value="PROKAR_LIPOPROTEIN"/>
    <property type="match status" value="1"/>
</dbReference>
<name>A0A923MGS6_9FIRM</name>
<dbReference type="InterPro" id="IPR021729">
    <property type="entry name" value="DUF3298"/>
</dbReference>
<feature type="chain" id="PRO_5036719419" evidence="1">
    <location>
        <begin position="23"/>
        <end position="294"/>
    </location>
</feature>
<evidence type="ECO:0000313" key="4">
    <source>
        <dbReference type="Proteomes" id="UP000620327"/>
    </source>
</evidence>
<evidence type="ECO:0000313" key="3">
    <source>
        <dbReference type="EMBL" id="MBC5769361.1"/>
    </source>
</evidence>
<protein>
    <submittedName>
        <fullName evidence="3">DUF3298 domain-containing protein</fullName>
    </submittedName>
</protein>
<dbReference type="Pfam" id="PF11738">
    <property type="entry name" value="DUF3298"/>
    <property type="match status" value="1"/>
</dbReference>
<evidence type="ECO:0000259" key="2">
    <source>
        <dbReference type="Pfam" id="PF11738"/>
    </source>
</evidence>
<feature type="domain" description="DUF3298" evidence="2">
    <location>
        <begin position="206"/>
        <end position="276"/>
    </location>
</feature>